<protein>
    <submittedName>
        <fullName evidence="1">Putative hydrolase YutF</fullName>
        <ecNumber evidence="1">3.-.-.-</ecNumber>
    </submittedName>
</protein>
<sequence>MDFAMRARKTTTIQWLGAAEVDGYAAILCDLDGCLIAAGRALPGAEDFVRAAGRRVSIVSNNSADTSITLSAKLNAIGLLLPQESIFLAGELAVRTIAAERPGARIHVIAEQPLHALATELGLERANDRTDVVLLARDTKFTLTGLEMALRLLEQGAELVVTNPDLSHPNADGRPVPETGSLLAAFKACCPEIAPRVIGKPQPFLINAALEAAGVPASEAVFVGDNAATDGAAATLAGLDFIHLVATPSPLANGAPVEDTLPLTHPSSVEASAC</sequence>
<reference evidence="2" key="1">
    <citation type="submission" date="2015-07" db="EMBL/GenBank/DDBJ databases">
        <authorList>
            <person name="Rodrigo-Torres Lidia"/>
            <person name="Arahal R.David."/>
        </authorList>
    </citation>
    <scope>NUCLEOTIDE SEQUENCE [LARGE SCALE GENOMIC DNA]</scope>
    <source>
        <strain evidence="2">CECT 4801</strain>
    </source>
</reference>
<name>A0A0M6XWM1_9HYPH</name>
<dbReference type="PANTHER" id="PTHR19288:SF46">
    <property type="entry name" value="HALOACID DEHALOGENASE-LIKE HYDROLASE DOMAIN-CONTAINING PROTEIN 2"/>
    <property type="match status" value="1"/>
</dbReference>
<dbReference type="Pfam" id="PF13242">
    <property type="entry name" value="Hydrolase_like"/>
    <property type="match status" value="1"/>
</dbReference>
<dbReference type="PANTHER" id="PTHR19288">
    <property type="entry name" value="4-NITROPHENYLPHOSPHATASE-RELATED"/>
    <property type="match status" value="1"/>
</dbReference>
<evidence type="ECO:0000313" key="1">
    <source>
        <dbReference type="EMBL" id="CTQ41817.1"/>
    </source>
</evidence>
<accession>A0A0M6XWM1</accession>
<dbReference type="InterPro" id="IPR036412">
    <property type="entry name" value="HAD-like_sf"/>
</dbReference>
<dbReference type="Pfam" id="PF13344">
    <property type="entry name" value="Hydrolase_6"/>
    <property type="match status" value="1"/>
</dbReference>
<dbReference type="AlphaFoldDB" id="A0A0M6XWM1"/>
<keyword evidence="2" id="KW-1185">Reference proteome</keyword>
<gene>
    <name evidence="1" type="primary">yutF_1</name>
    <name evidence="1" type="ORF">LAL4801_00237</name>
</gene>
<evidence type="ECO:0000313" key="2">
    <source>
        <dbReference type="Proteomes" id="UP000048926"/>
    </source>
</evidence>
<dbReference type="EMBL" id="CXST01000001">
    <property type="protein sequence ID" value="CTQ41817.1"/>
    <property type="molecule type" value="Genomic_DNA"/>
</dbReference>
<dbReference type="Gene3D" id="3.40.50.1000">
    <property type="entry name" value="HAD superfamily/HAD-like"/>
    <property type="match status" value="2"/>
</dbReference>
<organism evidence="1 2">
    <name type="scientific">Roseibium aggregatum</name>
    <dbReference type="NCBI Taxonomy" id="187304"/>
    <lineage>
        <taxon>Bacteria</taxon>
        <taxon>Pseudomonadati</taxon>
        <taxon>Pseudomonadota</taxon>
        <taxon>Alphaproteobacteria</taxon>
        <taxon>Hyphomicrobiales</taxon>
        <taxon>Stappiaceae</taxon>
        <taxon>Roseibium</taxon>
    </lineage>
</organism>
<dbReference type="SUPFAM" id="SSF56784">
    <property type="entry name" value="HAD-like"/>
    <property type="match status" value="1"/>
</dbReference>
<dbReference type="Proteomes" id="UP000048926">
    <property type="component" value="Unassembled WGS sequence"/>
</dbReference>
<dbReference type="GO" id="GO:0016791">
    <property type="term" value="F:phosphatase activity"/>
    <property type="evidence" value="ECO:0007669"/>
    <property type="project" value="TreeGrafter"/>
</dbReference>
<dbReference type="InterPro" id="IPR023214">
    <property type="entry name" value="HAD_sf"/>
</dbReference>
<dbReference type="STRING" id="187304.B0E33_00480"/>
<dbReference type="InterPro" id="IPR006357">
    <property type="entry name" value="HAD-SF_hydro_IIA"/>
</dbReference>
<keyword evidence="1" id="KW-0378">Hydrolase</keyword>
<dbReference type="GO" id="GO:0005737">
    <property type="term" value="C:cytoplasm"/>
    <property type="evidence" value="ECO:0007669"/>
    <property type="project" value="TreeGrafter"/>
</dbReference>
<dbReference type="EC" id="3.-.-.-" evidence="1"/>
<proteinExistence type="predicted"/>